<feature type="region of interest" description="Disordered" evidence="1">
    <location>
        <begin position="85"/>
        <end position="133"/>
    </location>
</feature>
<accession>D2VT87</accession>
<dbReference type="VEuPathDB" id="AmoebaDB:NAEGRDRAFT_81150"/>
<proteinExistence type="predicted"/>
<dbReference type="InterPro" id="IPR003034">
    <property type="entry name" value="SAP_dom"/>
</dbReference>
<sequence length="595" mass="67399">MNNNHNTTFKKLQQSNTYIPTSPTPSISSSPQLNNNNGEMMKKIWKSCGKKALLKFKLVELKEELRKKSLTLNGNKAEIVERLHEKYMSEESNNTSTTNSIDNNSPESSSSNSSSSPAIKSSLTTTPNSNSSINERKSAYMKRNSNSAAVTFAPFSAMNNTQSPISPPKIDNTPSRFSSVGSTNSPPLSSNKKGSSISLPPPPTLSQLPSSLYNPPLFYNKGNNYPYPKLPSLPPYPQYGVPNYSYYPMFQPTSTTSNALTPATTSTITNGAANGTTTNGTTNGTTINTTNNNTNLLKKKKKKENAALKPAKQKEEVDTDEFLSLEEIECYNSQIDYNSSSDETFTQKRSLSDTELYIETFENEALNNLLYSSTPHKKKQKQEHEFYEDLFYDRNKDLVDQEQVIETNQEVITNNIHSNDIGFRVKCIIDGNMSEEKDVFIRDDKKWEDVVNHLLNDYRSFYNYFNFEFIPNDFNAILHSKCEDVHLLSNSTIQSSSLSNRDSITINLRVVDHSCQFDLQVDSITSLNLHSYEDEEEEKEEKEDGYDQDDEDDDDEEEEEEEESTLTHPDLHEEEQVIQDDLYDQQVLLNLIESI</sequence>
<dbReference type="Proteomes" id="UP000006671">
    <property type="component" value="Unassembled WGS sequence"/>
</dbReference>
<feature type="compositionally biased region" description="Acidic residues" evidence="1">
    <location>
        <begin position="533"/>
        <end position="564"/>
    </location>
</feature>
<dbReference type="OrthoDB" id="10498722at2759"/>
<evidence type="ECO:0000259" key="2">
    <source>
        <dbReference type="PROSITE" id="PS50800"/>
    </source>
</evidence>
<dbReference type="AlphaFoldDB" id="D2VT87"/>
<dbReference type="Gene3D" id="1.10.720.30">
    <property type="entry name" value="SAP domain"/>
    <property type="match status" value="1"/>
</dbReference>
<feature type="compositionally biased region" description="Low complexity" evidence="1">
    <location>
        <begin position="264"/>
        <end position="293"/>
    </location>
</feature>
<feature type="compositionally biased region" description="Low complexity" evidence="1">
    <location>
        <begin position="90"/>
        <end position="133"/>
    </location>
</feature>
<feature type="region of interest" description="Disordered" evidence="1">
    <location>
        <begin position="528"/>
        <end position="574"/>
    </location>
</feature>
<feature type="region of interest" description="Disordered" evidence="1">
    <location>
        <begin position="258"/>
        <end position="293"/>
    </location>
</feature>
<reference evidence="3 4" key="1">
    <citation type="journal article" date="2010" name="Cell">
        <title>The genome of Naegleria gruberi illuminates early eukaryotic versatility.</title>
        <authorList>
            <person name="Fritz-Laylin L.K."/>
            <person name="Prochnik S.E."/>
            <person name="Ginger M.L."/>
            <person name="Dacks J.B."/>
            <person name="Carpenter M.L."/>
            <person name="Field M.C."/>
            <person name="Kuo A."/>
            <person name="Paredez A."/>
            <person name="Chapman J."/>
            <person name="Pham J."/>
            <person name="Shu S."/>
            <person name="Neupane R."/>
            <person name="Cipriano M."/>
            <person name="Mancuso J."/>
            <person name="Tu H."/>
            <person name="Salamov A."/>
            <person name="Lindquist E."/>
            <person name="Shapiro H."/>
            <person name="Lucas S."/>
            <person name="Grigoriev I.V."/>
            <person name="Cande W.Z."/>
            <person name="Fulton C."/>
            <person name="Rokhsar D.S."/>
            <person name="Dawson S.C."/>
        </authorList>
    </citation>
    <scope>NUCLEOTIDE SEQUENCE [LARGE SCALE GENOMIC DNA]</scope>
    <source>
        <strain evidence="3 4">NEG-M</strain>
    </source>
</reference>
<protein>
    <recommendedName>
        <fullName evidence="2">SAP domain-containing protein</fullName>
    </recommendedName>
</protein>
<gene>
    <name evidence="3" type="ORF">NAEGRDRAFT_81150</name>
</gene>
<dbReference type="InterPro" id="IPR036361">
    <property type="entry name" value="SAP_dom_sf"/>
</dbReference>
<dbReference type="EMBL" id="GG738895">
    <property type="protein sequence ID" value="EFC40104.1"/>
    <property type="molecule type" value="Genomic_DNA"/>
</dbReference>
<feature type="compositionally biased region" description="Polar residues" evidence="1">
    <location>
        <begin position="1"/>
        <end position="18"/>
    </location>
</feature>
<dbReference type="GeneID" id="8854198"/>
<dbReference type="KEGG" id="ngr:NAEGRDRAFT_81150"/>
<feature type="region of interest" description="Disordered" evidence="1">
    <location>
        <begin position="1"/>
        <end position="35"/>
    </location>
</feature>
<dbReference type="InParanoid" id="D2VT87"/>
<evidence type="ECO:0000256" key="1">
    <source>
        <dbReference type="SAM" id="MobiDB-lite"/>
    </source>
</evidence>
<dbReference type="PROSITE" id="PS50800">
    <property type="entry name" value="SAP"/>
    <property type="match status" value="1"/>
</dbReference>
<dbReference type="STRING" id="5762.D2VT87"/>
<feature type="compositionally biased region" description="Polar residues" evidence="1">
    <location>
        <begin position="172"/>
        <end position="194"/>
    </location>
</feature>
<dbReference type="SUPFAM" id="SSF68906">
    <property type="entry name" value="SAP domain"/>
    <property type="match status" value="1"/>
</dbReference>
<evidence type="ECO:0000313" key="4">
    <source>
        <dbReference type="Proteomes" id="UP000006671"/>
    </source>
</evidence>
<dbReference type="RefSeq" id="XP_002672848.1">
    <property type="nucleotide sequence ID" value="XM_002672802.1"/>
</dbReference>
<feature type="region of interest" description="Disordered" evidence="1">
    <location>
        <begin position="159"/>
        <end position="208"/>
    </location>
</feature>
<evidence type="ECO:0000313" key="3">
    <source>
        <dbReference type="EMBL" id="EFC40104.1"/>
    </source>
</evidence>
<dbReference type="Pfam" id="PF02037">
    <property type="entry name" value="SAP"/>
    <property type="match status" value="1"/>
</dbReference>
<name>D2VT87_NAEGR</name>
<dbReference type="SMART" id="SM00513">
    <property type="entry name" value="SAP"/>
    <property type="match status" value="1"/>
</dbReference>
<feature type="domain" description="SAP" evidence="2">
    <location>
        <begin position="53"/>
        <end position="87"/>
    </location>
</feature>
<feature type="compositionally biased region" description="Low complexity" evidence="1">
    <location>
        <begin position="19"/>
        <end position="31"/>
    </location>
</feature>
<keyword evidence="4" id="KW-1185">Reference proteome</keyword>
<organism evidence="4">
    <name type="scientific">Naegleria gruberi</name>
    <name type="common">Amoeba</name>
    <dbReference type="NCBI Taxonomy" id="5762"/>
    <lineage>
        <taxon>Eukaryota</taxon>
        <taxon>Discoba</taxon>
        <taxon>Heterolobosea</taxon>
        <taxon>Tetramitia</taxon>
        <taxon>Eutetramitia</taxon>
        <taxon>Vahlkampfiidae</taxon>
        <taxon>Naegleria</taxon>
    </lineage>
</organism>
<dbReference type="OMA" id="NTNGEMM"/>